<feature type="domain" description="Cytochrome b5 heme-binding" evidence="6">
    <location>
        <begin position="19"/>
        <end position="99"/>
    </location>
</feature>
<comment type="similarity">
    <text evidence="4">Belongs to the cytochrome b5 family.</text>
</comment>
<keyword evidence="2" id="KW-0479">Metal-binding</keyword>
<dbReference type="InterPro" id="IPR050668">
    <property type="entry name" value="Cytochrome_b5"/>
</dbReference>
<keyword evidence="5" id="KW-1133">Transmembrane helix</keyword>
<evidence type="ECO:0000256" key="1">
    <source>
        <dbReference type="ARBA" id="ARBA00022617"/>
    </source>
</evidence>
<dbReference type="InterPro" id="IPR001199">
    <property type="entry name" value="Cyt_B5-like_heme/steroid-bd"/>
</dbReference>
<accession>A0A124FX62</accession>
<dbReference type="SMART" id="SM01117">
    <property type="entry name" value="Cyt-b5"/>
    <property type="match status" value="1"/>
</dbReference>
<feature type="transmembrane region" description="Helical" evidence="5">
    <location>
        <begin position="163"/>
        <end position="186"/>
    </location>
</feature>
<keyword evidence="5" id="KW-0472">Membrane</keyword>
<dbReference type="Pfam" id="PF00173">
    <property type="entry name" value="Cyt-b5"/>
    <property type="match status" value="1"/>
</dbReference>
<name>A0A124FX62_9BACT</name>
<protein>
    <submittedName>
        <fullName evidence="7">Delta-6 fatty acid desaturase</fullName>
    </submittedName>
</protein>
<keyword evidence="3" id="KW-0408">Iron</keyword>
<dbReference type="GO" id="GO:0016020">
    <property type="term" value="C:membrane"/>
    <property type="evidence" value="ECO:0007669"/>
    <property type="project" value="TreeGrafter"/>
</dbReference>
<dbReference type="PROSITE" id="PS50255">
    <property type="entry name" value="CYTOCHROME_B5_2"/>
    <property type="match status" value="1"/>
</dbReference>
<comment type="caution">
    <text evidence="7">The sequence shown here is derived from an EMBL/GenBank/DDBJ whole genome shotgun (WGS) entry which is preliminary data.</text>
</comment>
<organism evidence="7 8">
    <name type="scientific">candidate division WS6 bacterium 34_10</name>
    <dbReference type="NCBI Taxonomy" id="1641389"/>
    <lineage>
        <taxon>Bacteria</taxon>
        <taxon>Candidatus Dojkabacteria</taxon>
    </lineage>
</organism>
<feature type="transmembrane region" description="Helical" evidence="5">
    <location>
        <begin position="198"/>
        <end position="218"/>
    </location>
</feature>
<keyword evidence="1" id="KW-0349">Heme</keyword>
<evidence type="ECO:0000313" key="8">
    <source>
        <dbReference type="Proteomes" id="UP000053904"/>
    </source>
</evidence>
<evidence type="ECO:0000256" key="4">
    <source>
        <dbReference type="ARBA" id="ARBA00038168"/>
    </source>
</evidence>
<feature type="transmembrane region" description="Helical" evidence="5">
    <location>
        <begin position="133"/>
        <end position="151"/>
    </location>
</feature>
<dbReference type="SUPFAM" id="SSF55856">
    <property type="entry name" value="Cytochrome b5-like heme/steroid binding domain"/>
    <property type="match status" value="1"/>
</dbReference>
<dbReference type="GO" id="GO:0046872">
    <property type="term" value="F:metal ion binding"/>
    <property type="evidence" value="ECO:0007669"/>
    <property type="project" value="UniProtKB-KW"/>
</dbReference>
<evidence type="ECO:0000256" key="3">
    <source>
        <dbReference type="ARBA" id="ARBA00023004"/>
    </source>
</evidence>
<gene>
    <name evidence="7" type="ORF">XD93_0592</name>
</gene>
<evidence type="ECO:0000259" key="6">
    <source>
        <dbReference type="PROSITE" id="PS50255"/>
    </source>
</evidence>
<dbReference type="GO" id="GO:0020037">
    <property type="term" value="F:heme binding"/>
    <property type="evidence" value="ECO:0007669"/>
    <property type="project" value="TreeGrafter"/>
</dbReference>
<evidence type="ECO:0000256" key="2">
    <source>
        <dbReference type="ARBA" id="ARBA00022723"/>
    </source>
</evidence>
<evidence type="ECO:0000256" key="5">
    <source>
        <dbReference type="SAM" id="Phobius"/>
    </source>
</evidence>
<dbReference type="Gene3D" id="3.10.120.10">
    <property type="entry name" value="Cytochrome b5-like heme/steroid binding domain"/>
    <property type="match status" value="1"/>
</dbReference>
<dbReference type="AlphaFoldDB" id="A0A124FX62"/>
<dbReference type="PANTHER" id="PTHR19359">
    <property type="entry name" value="CYTOCHROME B5"/>
    <property type="match status" value="1"/>
</dbReference>
<proteinExistence type="inferred from homology"/>
<keyword evidence="5" id="KW-0812">Transmembrane</keyword>
<evidence type="ECO:0000313" key="7">
    <source>
        <dbReference type="EMBL" id="KUK77006.1"/>
    </source>
</evidence>
<dbReference type="Proteomes" id="UP000053904">
    <property type="component" value="Unassembled WGS sequence"/>
</dbReference>
<sequence length="230" mass="27170">MNIFKVLLTFFSPLIIFAQTQYTPEEVFEHNTPDNCWVIFEDSVYDLSEYLPDHDIYMDIREWCGKDMTEDFKTKADAGRDHKDFSYALLEDYNIGTLVDDEVNTESEDEVSIQIMEVDDSIVEDGSKGPYNLIIPLFFTLVIYWASYFIFKKKNIVGFNGFWNTILLLTFLIPSFGFGIFMMLRYNFTKLREIDFDFMYWHVELSVVMGAIALSHFIQRIKQYLVQLKK</sequence>
<dbReference type="InterPro" id="IPR036400">
    <property type="entry name" value="Cyt_B5-like_heme/steroid_sf"/>
</dbReference>
<reference evidence="8" key="1">
    <citation type="journal article" date="2015" name="MBio">
        <title>Genome-Resolved Metagenomic Analysis Reveals Roles for Candidate Phyla and Other Microbial Community Members in Biogeochemical Transformations in Oil Reservoirs.</title>
        <authorList>
            <person name="Hu P."/>
            <person name="Tom L."/>
            <person name="Singh A."/>
            <person name="Thomas B.C."/>
            <person name="Baker B.J."/>
            <person name="Piceno Y.M."/>
            <person name="Andersen G.L."/>
            <person name="Banfield J.F."/>
        </authorList>
    </citation>
    <scope>NUCLEOTIDE SEQUENCE [LARGE SCALE GENOMIC DNA]</scope>
</reference>
<dbReference type="EMBL" id="LGGO01000076">
    <property type="protein sequence ID" value="KUK77006.1"/>
    <property type="molecule type" value="Genomic_DNA"/>
</dbReference>